<proteinExistence type="predicted"/>
<evidence type="ECO:0000313" key="2">
    <source>
        <dbReference type="Proteomes" id="UP000317940"/>
    </source>
</evidence>
<evidence type="ECO:0000313" key="1">
    <source>
        <dbReference type="EMBL" id="TWF97294.1"/>
    </source>
</evidence>
<dbReference type="OrthoDB" id="583504at2"/>
<dbReference type="RefSeq" id="WP_145903681.1">
    <property type="nucleotide sequence ID" value="NZ_BAAAMZ010000008.1"/>
</dbReference>
<protein>
    <submittedName>
        <fullName evidence="1">Uncharacterized protein</fullName>
    </submittedName>
</protein>
<dbReference type="AlphaFoldDB" id="A0A561UD42"/>
<dbReference type="Proteomes" id="UP000317940">
    <property type="component" value="Unassembled WGS sequence"/>
</dbReference>
<reference evidence="1 2" key="1">
    <citation type="submission" date="2019-06" db="EMBL/GenBank/DDBJ databases">
        <title>Sequencing the genomes of 1000 actinobacteria strains.</title>
        <authorList>
            <person name="Klenk H.-P."/>
        </authorList>
    </citation>
    <scope>NUCLEOTIDE SEQUENCE [LARGE SCALE GENOMIC DNA]</scope>
    <source>
        <strain evidence="1 2">DSM 44826</strain>
    </source>
</reference>
<comment type="caution">
    <text evidence="1">The sequence shown here is derived from an EMBL/GenBank/DDBJ whole genome shotgun (WGS) entry which is preliminary data.</text>
</comment>
<keyword evidence="2" id="KW-1185">Reference proteome</keyword>
<organism evidence="1 2">
    <name type="scientific">Kitasatospora viridis</name>
    <dbReference type="NCBI Taxonomy" id="281105"/>
    <lineage>
        <taxon>Bacteria</taxon>
        <taxon>Bacillati</taxon>
        <taxon>Actinomycetota</taxon>
        <taxon>Actinomycetes</taxon>
        <taxon>Kitasatosporales</taxon>
        <taxon>Streptomycetaceae</taxon>
        <taxon>Kitasatospora</taxon>
    </lineage>
</organism>
<gene>
    <name evidence="1" type="ORF">FHX73_111074</name>
</gene>
<accession>A0A561UD42</accession>
<sequence length="201" mass="21664">MGLSISVGLLGTPDMRDDARTLHRALEAAGVAWREPAGADASFSAGFPYSFLTGLRRVYALHRLGEPVTPARRVSPEQYEEDLELVDEETYLFDSHLLCHSDCEGYYIPVDLGDPLFLPADSGVPGGAMVGSSQNLLTELHSFAPALGIHPNPDGSLPPAEAARLATLLDDEPFEPELFTWHQLHQACHASVASGRAIVFG</sequence>
<name>A0A561UD42_9ACTN</name>
<dbReference type="EMBL" id="VIWT01000001">
    <property type="protein sequence ID" value="TWF97294.1"/>
    <property type="molecule type" value="Genomic_DNA"/>
</dbReference>